<proteinExistence type="predicted"/>
<gene>
    <name evidence="2" type="ORF">NDU88_006577</name>
</gene>
<keyword evidence="3" id="KW-1185">Reference proteome</keyword>
<feature type="transmembrane region" description="Helical" evidence="1">
    <location>
        <begin position="209"/>
        <end position="230"/>
    </location>
</feature>
<dbReference type="Proteomes" id="UP001066276">
    <property type="component" value="Chromosome 3_1"/>
</dbReference>
<evidence type="ECO:0000256" key="1">
    <source>
        <dbReference type="SAM" id="Phobius"/>
    </source>
</evidence>
<keyword evidence="1" id="KW-0472">Membrane</keyword>
<dbReference type="EMBL" id="JANPWB010000005">
    <property type="protein sequence ID" value="KAJ1189835.1"/>
    <property type="molecule type" value="Genomic_DNA"/>
</dbReference>
<accession>A0AAV7ULE5</accession>
<reference evidence="2" key="1">
    <citation type="journal article" date="2022" name="bioRxiv">
        <title>Sequencing and chromosome-scale assembly of the giantPleurodeles waltlgenome.</title>
        <authorList>
            <person name="Brown T."/>
            <person name="Elewa A."/>
            <person name="Iarovenko S."/>
            <person name="Subramanian E."/>
            <person name="Araus A.J."/>
            <person name="Petzold A."/>
            <person name="Susuki M."/>
            <person name="Suzuki K.-i.T."/>
            <person name="Hayashi T."/>
            <person name="Toyoda A."/>
            <person name="Oliveira C."/>
            <person name="Osipova E."/>
            <person name="Leigh N.D."/>
            <person name="Simon A."/>
            <person name="Yun M.H."/>
        </authorList>
    </citation>
    <scope>NUCLEOTIDE SEQUENCE</scope>
    <source>
        <strain evidence="2">20211129_DDA</strain>
        <tissue evidence="2">Liver</tissue>
    </source>
</reference>
<keyword evidence="1" id="KW-0812">Transmembrane</keyword>
<keyword evidence="1" id="KW-1133">Transmembrane helix</keyword>
<name>A0AAV7ULE5_PLEWA</name>
<evidence type="ECO:0000313" key="3">
    <source>
        <dbReference type="Proteomes" id="UP001066276"/>
    </source>
</evidence>
<evidence type="ECO:0000313" key="2">
    <source>
        <dbReference type="EMBL" id="KAJ1189835.1"/>
    </source>
</evidence>
<comment type="caution">
    <text evidence="2">The sequence shown here is derived from an EMBL/GenBank/DDBJ whole genome shotgun (WGS) entry which is preliminary data.</text>
</comment>
<organism evidence="2 3">
    <name type="scientific">Pleurodeles waltl</name>
    <name type="common">Iberian ribbed newt</name>
    <dbReference type="NCBI Taxonomy" id="8319"/>
    <lineage>
        <taxon>Eukaryota</taxon>
        <taxon>Metazoa</taxon>
        <taxon>Chordata</taxon>
        <taxon>Craniata</taxon>
        <taxon>Vertebrata</taxon>
        <taxon>Euteleostomi</taxon>
        <taxon>Amphibia</taxon>
        <taxon>Batrachia</taxon>
        <taxon>Caudata</taxon>
        <taxon>Salamandroidea</taxon>
        <taxon>Salamandridae</taxon>
        <taxon>Pleurodelinae</taxon>
        <taxon>Pleurodeles</taxon>
    </lineage>
</organism>
<dbReference type="AlphaFoldDB" id="A0AAV7ULE5"/>
<sequence>MTFLLLSLTPCGWDYNSGGSHAAEEAVVYGVATNGYSGCGIVADSGTTGDDSAINDHGGGGGNALPDCGSHGHETTVVLQLLSGATDAAVNAIDGRGGAAACGGATDGYGGGTIATYGCGGIGLETTDFSDMTACGKHVHHCPAECAASGASDIAGCAAADHGVVIDGGASDNYDGAGGCGTDAGVAGGGVADNHGGTIRAAGCGGKVLVVKPLMVFVQLRIVVVAFIVMKHVEMVQLMAVIFLISLTLLAIVNFIVIVKPRQGVA</sequence>
<feature type="transmembrane region" description="Helical" evidence="1">
    <location>
        <begin position="236"/>
        <end position="259"/>
    </location>
</feature>
<protein>
    <submittedName>
        <fullName evidence="2">Uncharacterized protein</fullName>
    </submittedName>
</protein>